<sequence length="110" mass="11966">MPKSTLTEVFGAGATQTATSWTIQKADFPTLEAAISNSGSSLLAALLLRLKTVLTQAAYDADIEKSIYLQSSDFPSILPRGEQNTPYRIDQITINLSKPDTVTELDPDNY</sequence>
<proteinExistence type="predicted"/>
<dbReference type="Proteomes" id="UP000640531">
    <property type="component" value="Unassembled WGS sequence"/>
</dbReference>
<gene>
    <name evidence="1" type="ORF">H6G59_24845</name>
</gene>
<name>A0ABR8FQP9_9NOST</name>
<evidence type="ECO:0000313" key="1">
    <source>
        <dbReference type="EMBL" id="MBD2571061.1"/>
    </source>
</evidence>
<comment type="caution">
    <text evidence="1">The sequence shown here is derived from an EMBL/GenBank/DDBJ whole genome shotgun (WGS) entry which is preliminary data.</text>
</comment>
<dbReference type="RefSeq" id="WP_190720123.1">
    <property type="nucleotide sequence ID" value="NZ_JACJST010000035.1"/>
</dbReference>
<accession>A0ABR8FQP9</accession>
<organism evidence="1 2">
    <name type="scientific">Anabaena lutea FACHB-196</name>
    <dbReference type="NCBI Taxonomy" id="2692881"/>
    <lineage>
        <taxon>Bacteria</taxon>
        <taxon>Bacillati</taxon>
        <taxon>Cyanobacteriota</taxon>
        <taxon>Cyanophyceae</taxon>
        <taxon>Nostocales</taxon>
        <taxon>Nostocaceae</taxon>
        <taxon>Anabaena</taxon>
    </lineage>
</organism>
<dbReference type="EMBL" id="JACJST010000035">
    <property type="protein sequence ID" value="MBD2571061.1"/>
    <property type="molecule type" value="Genomic_DNA"/>
</dbReference>
<reference evidence="1 2" key="1">
    <citation type="journal article" date="2020" name="ISME J.">
        <title>Comparative genomics reveals insights into cyanobacterial evolution and habitat adaptation.</title>
        <authorList>
            <person name="Chen M.Y."/>
            <person name="Teng W.K."/>
            <person name="Zhao L."/>
            <person name="Hu C.X."/>
            <person name="Zhou Y.K."/>
            <person name="Han B.P."/>
            <person name="Song L.R."/>
            <person name="Shu W.S."/>
        </authorList>
    </citation>
    <scope>NUCLEOTIDE SEQUENCE [LARGE SCALE GENOMIC DNA]</scope>
    <source>
        <strain evidence="1 2">FACHB-196</strain>
    </source>
</reference>
<keyword evidence="2" id="KW-1185">Reference proteome</keyword>
<protein>
    <submittedName>
        <fullName evidence="1">Uncharacterized protein</fullName>
    </submittedName>
</protein>
<evidence type="ECO:0000313" key="2">
    <source>
        <dbReference type="Proteomes" id="UP000640531"/>
    </source>
</evidence>